<dbReference type="NCBIfam" id="TIGR01324">
    <property type="entry name" value="cysta_beta_ly_B"/>
    <property type="match status" value="1"/>
</dbReference>
<dbReference type="EC" id="4.4.1.8" evidence="9"/>
<comment type="similarity">
    <text evidence="2 7">Belongs to the trans-sulfuration enzymes family.</text>
</comment>
<dbReference type="InterPro" id="IPR000277">
    <property type="entry name" value="Cys/Met-Metab_PyrdxlP-dep_enz"/>
</dbReference>
<comment type="cofactor">
    <cofactor evidence="1 7">
        <name>pyridoxal 5'-phosphate</name>
        <dbReference type="ChEBI" id="CHEBI:597326"/>
    </cofactor>
</comment>
<dbReference type="Gene3D" id="3.40.640.10">
    <property type="entry name" value="Type I PLP-dependent aspartate aminotransferase-like (Major domain)"/>
    <property type="match status" value="1"/>
</dbReference>
<accession>A0A845MCW8</accession>
<keyword evidence="10" id="KW-1185">Reference proteome</keyword>
<dbReference type="InterPro" id="IPR006233">
    <property type="entry name" value="Cys_b_lyase_bac"/>
</dbReference>
<evidence type="ECO:0000256" key="5">
    <source>
        <dbReference type="ARBA" id="ARBA00047517"/>
    </source>
</evidence>
<evidence type="ECO:0000313" key="10">
    <source>
        <dbReference type="Proteomes" id="UP000445696"/>
    </source>
</evidence>
<dbReference type="EMBL" id="WTVA01000001">
    <property type="protein sequence ID" value="MZR21190.1"/>
    <property type="molecule type" value="Genomic_DNA"/>
</dbReference>
<dbReference type="GO" id="GO:0030170">
    <property type="term" value="F:pyridoxal phosphate binding"/>
    <property type="evidence" value="ECO:0007669"/>
    <property type="project" value="InterPro"/>
</dbReference>
<reference evidence="9 10" key="1">
    <citation type="journal article" date="2014" name="Int. J. Syst. Evol. Microbiol.">
        <title>Sneathiella chungangensis sp. nov., isolated from a marine sand, and emended description of the genus Sneathiella.</title>
        <authorList>
            <person name="Siamphan C."/>
            <person name="Kim H."/>
            <person name="Lee J.S."/>
            <person name="Kim W."/>
        </authorList>
    </citation>
    <scope>NUCLEOTIDE SEQUENCE [LARGE SCALE GENOMIC DNA]</scope>
    <source>
        <strain evidence="9 10">KCTC 32476</strain>
    </source>
</reference>
<dbReference type="GO" id="GO:0019450">
    <property type="term" value="P:L-cysteine catabolic process to pyruvate"/>
    <property type="evidence" value="ECO:0007669"/>
    <property type="project" value="TreeGrafter"/>
</dbReference>
<proteinExistence type="inferred from homology"/>
<dbReference type="AlphaFoldDB" id="A0A845MCW8"/>
<evidence type="ECO:0000256" key="8">
    <source>
        <dbReference type="SAM" id="MobiDB-lite"/>
    </source>
</evidence>
<feature type="modified residue" description="N6-(pyridoxal phosphate)lysine" evidence="6">
    <location>
        <position position="208"/>
    </location>
</feature>
<dbReference type="PIRSF" id="PIRSF001434">
    <property type="entry name" value="CGS"/>
    <property type="match status" value="1"/>
</dbReference>
<dbReference type="Proteomes" id="UP000445696">
    <property type="component" value="Unassembled WGS sequence"/>
</dbReference>
<protein>
    <submittedName>
        <fullName evidence="9">Cystathionine beta-lyase</fullName>
        <ecNumber evidence="9">4.4.1.8</ecNumber>
    </submittedName>
</protein>
<gene>
    <name evidence="9" type="primary">metC</name>
    <name evidence="9" type="ORF">GQF03_02485</name>
</gene>
<evidence type="ECO:0000256" key="3">
    <source>
        <dbReference type="ARBA" id="ARBA00022898"/>
    </source>
</evidence>
<evidence type="ECO:0000256" key="2">
    <source>
        <dbReference type="ARBA" id="ARBA00009077"/>
    </source>
</evidence>
<comment type="caution">
    <text evidence="9">The sequence shown here is derived from an EMBL/GenBank/DDBJ whole genome shotgun (WGS) entry which is preliminary data.</text>
</comment>
<dbReference type="InterPro" id="IPR015421">
    <property type="entry name" value="PyrdxlP-dep_Trfase_major"/>
</dbReference>
<name>A0A845MCW8_9PROT</name>
<dbReference type="FunFam" id="3.40.640.10:FF:000046">
    <property type="entry name" value="Cystathionine gamma-lyase"/>
    <property type="match status" value="1"/>
</dbReference>
<dbReference type="SUPFAM" id="SSF53383">
    <property type="entry name" value="PLP-dependent transferases"/>
    <property type="match status" value="1"/>
</dbReference>
<dbReference type="InterPro" id="IPR015422">
    <property type="entry name" value="PyrdxlP-dep_Trfase_small"/>
</dbReference>
<evidence type="ECO:0000256" key="4">
    <source>
        <dbReference type="ARBA" id="ARBA00023239"/>
    </source>
</evidence>
<evidence type="ECO:0000256" key="1">
    <source>
        <dbReference type="ARBA" id="ARBA00001933"/>
    </source>
</evidence>
<keyword evidence="4 9" id="KW-0456">Lyase</keyword>
<dbReference type="OrthoDB" id="9805807at2"/>
<dbReference type="Gene3D" id="3.90.1150.10">
    <property type="entry name" value="Aspartate Aminotransferase, domain 1"/>
    <property type="match status" value="1"/>
</dbReference>
<dbReference type="Pfam" id="PF01053">
    <property type="entry name" value="Cys_Met_Meta_PP"/>
    <property type="match status" value="1"/>
</dbReference>
<sequence>MDRMTQLVRSGRDLPTDTRPAAINPPVIKASTVLYSNWEMMQSVRSRRDKGERIFSYGAHGTPTTHFLEDSLCTLEGGDRAFVFPTGLSALATVFLTYTKPGDHVAVIDNAYPPVRKLCDEYFANRGVKVSYFAPNPESLSEVIQSETSLVLAESPGSGTFEIVDLPALSKIAHEHEAILAVDNTWSAGVFLQPLLLGADISVQAATKYLCGASDIMMGTIVCKEACAKHIYDVVTLLGIITSPEDCYDTLRGMRSLYPRLKQHEQTAIELANWLNCQDEVAMVLHPSLPDHPGHEIWKRDFSGSSGLFAFGFTDEFVAKTPDFINELRLFGIGSSWGGFESLALPVSPESIRSCGSWDGPNTLVRIHAGLESPGDLIADLQQALAKISQ</sequence>
<dbReference type="PANTHER" id="PTHR43500:SF1">
    <property type="entry name" value="CYSTATHIONINE BETA-LYASE-RELATED"/>
    <property type="match status" value="1"/>
</dbReference>
<comment type="catalytic activity">
    <reaction evidence="5">
        <text>L,L-cystathionine + H2O = L-homocysteine + pyruvate + NH4(+)</text>
        <dbReference type="Rhea" id="RHEA:13965"/>
        <dbReference type="ChEBI" id="CHEBI:15361"/>
        <dbReference type="ChEBI" id="CHEBI:15377"/>
        <dbReference type="ChEBI" id="CHEBI:28938"/>
        <dbReference type="ChEBI" id="CHEBI:58161"/>
        <dbReference type="ChEBI" id="CHEBI:58199"/>
    </reaction>
</comment>
<dbReference type="GO" id="GO:0047804">
    <property type="term" value="F:cysteine-S-conjugate beta-lyase activity"/>
    <property type="evidence" value="ECO:0007669"/>
    <property type="project" value="InterPro"/>
</dbReference>
<dbReference type="GO" id="GO:0019346">
    <property type="term" value="P:transsulfuration"/>
    <property type="evidence" value="ECO:0007669"/>
    <property type="project" value="InterPro"/>
</dbReference>
<organism evidence="9 10">
    <name type="scientific">Sneathiella chungangensis</name>
    <dbReference type="NCBI Taxonomy" id="1418234"/>
    <lineage>
        <taxon>Bacteria</taxon>
        <taxon>Pseudomonadati</taxon>
        <taxon>Pseudomonadota</taxon>
        <taxon>Alphaproteobacteria</taxon>
        <taxon>Sneathiellales</taxon>
        <taxon>Sneathiellaceae</taxon>
        <taxon>Sneathiella</taxon>
    </lineage>
</organism>
<dbReference type="RefSeq" id="WP_161337600.1">
    <property type="nucleotide sequence ID" value="NZ_JBHSDG010000002.1"/>
</dbReference>
<evidence type="ECO:0000256" key="7">
    <source>
        <dbReference type="RuleBase" id="RU362118"/>
    </source>
</evidence>
<keyword evidence="3 6" id="KW-0663">Pyridoxal phosphate</keyword>
<evidence type="ECO:0000256" key="6">
    <source>
        <dbReference type="PIRSR" id="PIRSR001434-2"/>
    </source>
</evidence>
<feature type="region of interest" description="Disordered" evidence="8">
    <location>
        <begin position="1"/>
        <end position="22"/>
    </location>
</feature>
<dbReference type="InterPro" id="IPR015424">
    <property type="entry name" value="PyrdxlP-dep_Trfase"/>
</dbReference>
<evidence type="ECO:0000313" key="9">
    <source>
        <dbReference type="EMBL" id="MZR21190.1"/>
    </source>
</evidence>
<dbReference type="PANTHER" id="PTHR43500">
    <property type="entry name" value="CYSTATHIONINE BETA-LYASE-RELATED"/>
    <property type="match status" value="1"/>
</dbReference>